<evidence type="ECO:0000256" key="1">
    <source>
        <dbReference type="SAM" id="MobiDB-lite"/>
    </source>
</evidence>
<gene>
    <name evidence="2" type="ORF">PHPALM_13110</name>
</gene>
<dbReference type="EMBL" id="NCKW01007014">
    <property type="protein sequence ID" value="POM70451.1"/>
    <property type="molecule type" value="Genomic_DNA"/>
</dbReference>
<proteinExistence type="predicted"/>
<protein>
    <submittedName>
        <fullName evidence="2">Uncharacterized protein</fullName>
    </submittedName>
</protein>
<feature type="compositionally biased region" description="Basic residues" evidence="1">
    <location>
        <begin position="103"/>
        <end position="116"/>
    </location>
</feature>
<name>A0A2P4XY29_9STRA</name>
<feature type="region of interest" description="Disordered" evidence="1">
    <location>
        <begin position="49"/>
        <end position="131"/>
    </location>
</feature>
<keyword evidence="3" id="KW-1185">Reference proteome</keyword>
<feature type="compositionally biased region" description="Basic and acidic residues" evidence="1">
    <location>
        <begin position="117"/>
        <end position="131"/>
    </location>
</feature>
<sequence length="239" mass="26485">MVRVPGSSGDSQGFHRESDENATKIKLEPGVEDTLIARSLGGAMLMTRREAQQWTSKRNIDLPQAPAGAPAERNSRYVSPDEGPLAKADRPSSTTTPPASRAASKKKKPNSTRKKLKAPDSDIEDRGETQDWATDKIEQTYYQRELTSFLTENLVMKIMRPTMSNTPQGPVTELIETSNKLEAVQILMGTMKEPGIEPKHFDANVLFDMELAVIQDATATLHKLLEPLTSRKCPKKRPS</sequence>
<evidence type="ECO:0000313" key="3">
    <source>
        <dbReference type="Proteomes" id="UP000237271"/>
    </source>
</evidence>
<feature type="compositionally biased region" description="Basic and acidic residues" evidence="1">
    <location>
        <begin position="13"/>
        <end position="29"/>
    </location>
</feature>
<dbReference type="AlphaFoldDB" id="A0A2P4XY29"/>
<accession>A0A2P4XY29</accession>
<reference evidence="2 3" key="1">
    <citation type="journal article" date="2017" name="Genome Biol. Evol.">
        <title>Phytophthora megakarya and P. palmivora, closely related causal agents of cacao black pod rot, underwent increases in genome sizes and gene numbers by different mechanisms.</title>
        <authorList>
            <person name="Ali S.S."/>
            <person name="Shao J."/>
            <person name="Lary D.J."/>
            <person name="Kronmiller B."/>
            <person name="Shen D."/>
            <person name="Strem M.D."/>
            <person name="Amoako-Attah I."/>
            <person name="Akrofi A.Y."/>
            <person name="Begoude B.A."/>
            <person name="Ten Hoopen G.M."/>
            <person name="Coulibaly K."/>
            <person name="Kebe B.I."/>
            <person name="Melnick R.L."/>
            <person name="Guiltinan M.J."/>
            <person name="Tyler B.M."/>
            <person name="Meinhardt L.W."/>
            <person name="Bailey B.A."/>
        </authorList>
    </citation>
    <scope>NUCLEOTIDE SEQUENCE [LARGE SCALE GENOMIC DNA]</scope>
    <source>
        <strain evidence="3">sbr112.9</strain>
    </source>
</reference>
<feature type="region of interest" description="Disordered" evidence="1">
    <location>
        <begin position="1"/>
        <end position="32"/>
    </location>
</feature>
<evidence type="ECO:0000313" key="2">
    <source>
        <dbReference type="EMBL" id="POM70451.1"/>
    </source>
</evidence>
<dbReference type="Proteomes" id="UP000237271">
    <property type="component" value="Unassembled WGS sequence"/>
</dbReference>
<organism evidence="2 3">
    <name type="scientific">Phytophthora palmivora</name>
    <dbReference type="NCBI Taxonomy" id="4796"/>
    <lineage>
        <taxon>Eukaryota</taxon>
        <taxon>Sar</taxon>
        <taxon>Stramenopiles</taxon>
        <taxon>Oomycota</taxon>
        <taxon>Peronosporomycetes</taxon>
        <taxon>Peronosporales</taxon>
        <taxon>Peronosporaceae</taxon>
        <taxon>Phytophthora</taxon>
    </lineage>
</organism>
<comment type="caution">
    <text evidence="2">The sequence shown here is derived from an EMBL/GenBank/DDBJ whole genome shotgun (WGS) entry which is preliminary data.</text>
</comment>